<keyword evidence="2" id="KW-0732">Signal</keyword>
<sequence>MVTCLSFAFASLLEFAVVNSFARRVSSLDNTWSVIMESEPLQAYRDTFTNTKNARSANYAAPPIRRPDPRSINLAKLIDKISMVVFPISFMAFIFVYITVYAYA</sequence>
<evidence type="ECO:0000256" key="2">
    <source>
        <dbReference type="SAM" id="SignalP"/>
    </source>
</evidence>
<dbReference type="InterPro" id="IPR038050">
    <property type="entry name" value="Neuro_actylchol_rec"/>
</dbReference>
<gene>
    <name evidence="3" type="primary">106059815</name>
</gene>
<dbReference type="Gene3D" id="1.20.58.390">
    <property type="entry name" value="Neurotransmitter-gated ion-channel transmembrane domain"/>
    <property type="match status" value="1"/>
</dbReference>
<dbReference type="EnsemblMetazoa" id="BGLB023494-RA">
    <property type="protein sequence ID" value="BGLB023494-PA"/>
    <property type="gene ID" value="BGLB023494"/>
</dbReference>
<accession>A0A2C9KU60</accession>
<keyword evidence="1" id="KW-0812">Transmembrane</keyword>
<dbReference type="VEuPathDB" id="VectorBase:BGLAX_039878"/>
<evidence type="ECO:0000313" key="3">
    <source>
        <dbReference type="EnsemblMetazoa" id="BGLB023494-PA"/>
    </source>
</evidence>
<feature type="signal peptide" evidence="2">
    <location>
        <begin position="1"/>
        <end position="27"/>
    </location>
</feature>
<name>A0A2C9KU60_BIOGL</name>
<evidence type="ECO:0000313" key="4">
    <source>
        <dbReference type="Proteomes" id="UP000076420"/>
    </source>
</evidence>
<dbReference type="VEuPathDB" id="VectorBase:BGLB023494"/>
<feature type="chain" id="PRO_5012790546" description="Neurotransmitter-gated ion-channel transmembrane domain-containing protein" evidence="2">
    <location>
        <begin position="28"/>
        <end position="104"/>
    </location>
</feature>
<evidence type="ECO:0008006" key="5">
    <source>
        <dbReference type="Google" id="ProtNLM"/>
    </source>
</evidence>
<dbReference type="Proteomes" id="UP000076420">
    <property type="component" value="Unassembled WGS sequence"/>
</dbReference>
<reference evidence="3" key="1">
    <citation type="submission" date="2020-05" db="UniProtKB">
        <authorList>
            <consortium name="EnsemblMetazoa"/>
        </authorList>
    </citation>
    <scope>IDENTIFICATION</scope>
    <source>
        <strain evidence="3">BB02</strain>
    </source>
</reference>
<dbReference type="KEGG" id="bgt:106059815"/>
<protein>
    <recommendedName>
        <fullName evidence="5">Neurotransmitter-gated ion-channel transmembrane domain-containing protein</fullName>
    </recommendedName>
</protein>
<organism evidence="3 4">
    <name type="scientific">Biomphalaria glabrata</name>
    <name type="common">Bloodfluke planorb</name>
    <name type="synonym">Freshwater snail</name>
    <dbReference type="NCBI Taxonomy" id="6526"/>
    <lineage>
        <taxon>Eukaryota</taxon>
        <taxon>Metazoa</taxon>
        <taxon>Spiralia</taxon>
        <taxon>Lophotrochozoa</taxon>
        <taxon>Mollusca</taxon>
        <taxon>Gastropoda</taxon>
        <taxon>Heterobranchia</taxon>
        <taxon>Euthyneura</taxon>
        <taxon>Panpulmonata</taxon>
        <taxon>Hygrophila</taxon>
        <taxon>Lymnaeoidea</taxon>
        <taxon>Planorbidae</taxon>
        <taxon>Biomphalaria</taxon>
    </lineage>
</organism>
<evidence type="ECO:0000256" key="1">
    <source>
        <dbReference type="SAM" id="Phobius"/>
    </source>
</evidence>
<proteinExistence type="predicted"/>
<dbReference type="GO" id="GO:0016020">
    <property type="term" value="C:membrane"/>
    <property type="evidence" value="ECO:0007669"/>
    <property type="project" value="InterPro"/>
</dbReference>
<keyword evidence="1" id="KW-1133">Transmembrane helix</keyword>
<dbReference type="GO" id="GO:0006811">
    <property type="term" value="P:monoatomic ion transport"/>
    <property type="evidence" value="ECO:0007669"/>
    <property type="project" value="InterPro"/>
</dbReference>
<feature type="transmembrane region" description="Helical" evidence="1">
    <location>
        <begin position="81"/>
        <end position="103"/>
    </location>
</feature>
<dbReference type="InterPro" id="IPR036719">
    <property type="entry name" value="Neuro-gated_channel_TM_sf"/>
</dbReference>
<keyword evidence="1" id="KW-0472">Membrane</keyword>
<dbReference type="SUPFAM" id="SSF90112">
    <property type="entry name" value="Neurotransmitter-gated ion-channel transmembrane pore"/>
    <property type="match status" value="1"/>
</dbReference>
<dbReference type="AlphaFoldDB" id="A0A2C9KU60"/>